<evidence type="ECO:0000256" key="2">
    <source>
        <dbReference type="ARBA" id="ARBA00010845"/>
    </source>
</evidence>
<dbReference type="OrthoDB" id="5394106at2759"/>
<evidence type="ECO:0000256" key="1">
    <source>
        <dbReference type="ARBA" id="ARBA00004584"/>
    </source>
</evidence>
<name>M2LT11_BAUPA</name>
<evidence type="ECO:0000256" key="5">
    <source>
        <dbReference type="ARBA" id="ARBA00022829"/>
    </source>
</evidence>
<keyword evidence="4" id="KW-0132">Cell division</keyword>
<proteinExistence type="inferred from homology"/>
<dbReference type="GO" id="GO:0005634">
    <property type="term" value="C:nucleus"/>
    <property type="evidence" value="ECO:0007669"/>
    <property type="project" value="InterPro"/>
</dbReference>
<evidence type="ECO:0000256" key="6">
    <source>
        <dbReference type="ARBA" id="ARBA00023054"/>
    </source>
</evidence>
<feature type="domain" description="Shugoshin N-terminal coiled-coil" evidence="12">
    <location>
        <begin position="29"/>
        <end position="73"/>
    </location>
</feature>
<dbReference type="Proteomes" id="UP000011761">
    <property type="component" value="Unassembled WGS sequence"/>
</dbReference>
<feature type="region of interest" description="Disordered" evidence="10">
    <location>
        <begin position="176"/>
        <end position="277"/>
    </location>
</feature>
<dbReference type="STRING" id="717646.M2LT11"/>
<dbReference type="EMBL" id="KB445554">
    <property type="protein sequence ID" value="EMC97647.1"/>
    <property type="molecule type" value="Genomic_DNA"/>
</dbReference>
<evidence type="ECO:0008006" key="15">
    <source>
        <dbReference type="Google" id="ProtNLM"/>
    </source>
</evidence>
<comment type="subcellular location">
    <subcellularLocation>
        <location evidence="1">Chromosome</location>
        <location evidence="1">Centromere</location>
    </subcellularLocation>
</comment>
<feature type="region of interest" description="Disordered" evidence="10">
    <location>
        <begin position="646"/>
        <end position="719"/>
    </location>
</feature>
<feature type="compositionally biased region" description="Polar residues" evidence="10">
    <location>
        <begin position="579"/>
        <end position="595"/>
    </location>
</feature>
<feature type="domain" description="Shugoshin C-terminal" evidence="11">
    <location>
        <begin position="466"/>
        <end position="488"/>
    </location>
</feature>
<reference evidence="13 14" key="1">
    <citation type="journal article" date="2012" name="PLoS Pathog.">
        <title>Diverse lifestyles and strategies of plant pathogenesis encoded in the genomes of eighteen Dothideomycetes fungi.</title>
        <authorList>
            <person name="Ohm R.A."/>
            <person name="Feau N."/>
            <person name="Henrissat B."/>
            <person name="Schoch C.L."/>
            <person name="Horwitz B.A."/>
            <person name="Barry K.W."/>
            <person name="Condon B.J."/>
            <person name="Copeland A.C."/>
            <person name="Dhillon B."/>
            <person name="Glaser F."/>
            <person name="Hesse C.N."/>
            <person name="Kosti I."/>
            <person name="LaButti K."/>
            <person name="Lindquist E.A."/>
            <person name="Lucas S."/>
            <person name="Salamov A.A."/>
            <person name="Bradshaw R.E."/>
            <person name="Ciuffetti L."/>
            <person name="Hamelin R.C."/>
            <person name="Kema G.H.J."/>
            <person name="Lawrence C."/>
            <person name="Scott J.A."/>
            <person name="Spatafora J.W."/>
            <person name="Turgeon B.G."/>
            <person name="de Wit P.J.G.M."/>
            <person name="Zhong S."/>
            <person name="Goodwin S.B."/>
            <person name="Grigoriev I.V."/>
        </authorList>
    </citation>
    <scope>NUCLEOTIDE SEQUENCE [LARGE SCALE GENOMIC DNA]</scope>
    <source>
        <strain evidence="13 14">UAMH 10762</strain>
    </source>
</reference>
<accession>M2LT11</accession>
<dbReference type="Pfam" id="PF07558">
    <property type="entry name" value="Shugoshin_N"/>
    <property type="match status" value="1"/>
</dbReference>
<evidence type="ECO:0000256" key="3">
    <source>
        <dbReference type="ARBA" id="ARBA00022454"/>
    </source>
</evidence>
<dbReference type="KEGG" id="bcom:BAUCODRAFT_460950"/>
<gene>
    <name evidence="13" type="ORF">BAUCODRAFT_460950</name>
</gene>
<feature type="region of interest" description="Disordered" evidence="10">
    <location>
        <begin position="339"/>
        <end position="550"/>
    </location>
</feature>
<organism evidence="13 14">
    <name type="scientific">Baudoinia panamericana (strain UAMH 10762)</name>
    <name type="common">Angels' share fungus</name>
    <name type="synonym">Baudoinia compniacensis (strain UAMH 10762)</name>
    <dbReference type="NCBI Taxonomy" id="717646"/>
    <lineage>
        <taxon>Eukaryota</taxon>
        <taxon>Fungi</taxon>
        <taxon>Dikarya</taxon>
        <taxon>Ascomycota</taxon>
        <taxon>Pezizomycotina</taxon>
        <taxon>Dothideomycetes</taxon>
        <taxon>Dothideomycetidae</taxon>
        <taxon>Mycosphaerellales</taxon>
        <taxon>Teratosphaeriaceae</taxon>
        <taxon>Baudoinia</taxon>
    </lineage>
</organism>
<feature type="compositionally biased region" description="Basic and acidic residues" evidence="10">
    <location>
        <begin position="238"/>
        <end position="247"/>
    </location>
</feature>
<keyword evidence="7" id="KW-0131">Cell cycle</keyword>
<dbReference type="InterPro" id="IPR011516">
    <property type="entry name" value="Shugoshin_N"/>
</dbReference>
<keyword evidence="6 9" id="KW-0175">Coiled coil</keyword>
<evidence type="ECO:0000256" key="10">
    <source>
        <dbReference type="SAM" id="MobiDB-lite"/>
    </source>
</evidence>
<sequence>MARLNEPPTVATAGNTTSPQPGPESVDALKRRFIRQNRELAKNNSGQSLRIRSLELEVGRLLADNLELREQVLKLQNEVQVARKGAVDRNAVTRIKNELQAKLAELSGLVGGMDALAPGVDDITKAGPREKRHLEGQWRERQPLSEIMRESQMPTITEDKLYPRRTLGADEIKNIRLSDHSSAGSPDLGPPPISHFEIEEPVKQVSPTASKSSPRVSENEELPASLTVNLETRRRRKDGQPRLEIRRHSILPQSPSKQDGEPSTILRTGAKRKLADREIDKSIKPPAVDEFTFSRKTTMHPTVAAVTGHDRGADGQANMEAGQTQPTATPPKAVRKVLGEKSANMSPRKAQRASGKPVKGWPEPSSKKTDFLPSAPTARSRARSGRVSVVSQAPTLQDDLQTTEIIPADAPPARDETSETPSVPPDLFSPTPSEPSALHFGDSSRIGTPPPGDMSALSQATDGGNRPSRRARASVNYAEPSLIAKMRRPTKQMVDAISGLQDPRRAMSASSDPDPRAGLDGRPGSGQAPRTVRIKRESVDDDGHEVESAWKDLPYVEDVAFCHPLQRLRQDGGEANDPDQVTQSAEQQSGSLPRTSASRIIATLMDTNGENQWRQIAPMDPDTDGIEAALTKLEDVDIYDFKETSSVAAASSPAEPGDKHSKPASQTRPRTTSHRRHTSVPKGLVEETPIVESRAITLAAASGAGRSERAASRRRSMML</sequence>
<evidence type="ECO:0000313" key="14">
    <source>
        <dbReference type="Proteomes" id="UP000011761"/>
    </source>
</evidence>
<dbReference type="HOGENOM" id="CLU_013723_1_0_1"/>
<evidence type="ECO:0000313" key="13">
    <source>
        <dbReference type="EMBL" id="EMC97647.1"/>
    </source>
</evidence>
<evidence type="ECO:0000256" key="8">
    <source>
        <dbReference type="ARBA" id="ARBA00023328"/>
    </source>
</evidence>
<dbReference type="GeneID" id="19114545"/>
<dbReference type="AlphaFoldDB" id="M2LT11"/>
<keyword evidence="8" id="KW-0137">Centromere</keyword>
<feature type="region of interest" description="Disordered" evidence="10">
    <location>
        <begin position="1"/>
        <end position="25"/>
    </location>
</feature>
<feature type="coiled-coil region" evidence="9">
    <location>
        <begin position="51"/>
        <end position="85"/>
    </location>
</feature>
<dbReference type="GO" id="GO:0051301">
    <property type="term" value="P:cell division"/>
    <property type="evidence" value="ECO:0007669"/>
    <property type="project" value="UniProtKB-KW"/>
</dbReference>
<keyword evidence="3" id="KW-0158">Chromosome</keyword>
<protein>
    <recommendedName>
        <fullName evidence="15">Shugoshin C-terminal domain-containing protein</fullName>
    </recommendedName>
</protein>
<dbReference type="InterPro" id="IPR011515">
    <property type="entry name" value="Shugoshin_C"/>
</dbReference>
<feature type="region of interest" description="Disordered" evidence="10">
    <location>
        <begin position="567"/>
        <end position="595"/>
    </location>
</feature>
<dbReference type="GO" id="GO:0045132">
    <property type="term" value="P:meiotic chromosome segregation"/>
    <property type="evidence" value="ECO:0007669"/>
    <property type="project" value="InterPro"/>
</dbReference>
<feature type="compositionally biased region" description="Polar residues" evidence="10">
    <location>
        <begin position="205"/>
        <end position="216"/>
    </location>
</feature>
<evidence type="ECO:0000256" key="9">
    <source>
        <dbReference type="SAM" id="Coils"/>
    </source>
</evidence>
<dbReference type="RefSeq" id="XP_007675919.1">
    <property type="nucleotide sequence ID" value="XM_007677729.1"/>
</dbReference>
<dbReference type="OMA" id="ENECACM"/>
<evidence type="ECO:0000259" key="11">
    <source>
        <dbReference type="Pfam" id="PF07557"/>
    </source>
</evidence>
<dbReference type="Pfam" id="PF07557">
    <property type="entry name" value="Shugoshin_C"/>
    <property type="match status" value="1"/>
</dbReference>
<keyword evidence="14" id="KW-1185">Reference proteome</keyword>
<dbReference type="eggNOG" id="ENOG502SFX7">
    <property type="taxonomic scope" value="Eukaryota"/>
</dbReference>
<evidence type="ECO:0000256" key="7">
    <source>
        <dbReference type="ARBA" id="ARBA00023306"/>
    </source>
</evidence>
<keyword evidence="5" id="KW-0159">Chromosome partition</keyword>
<evidence type="ECO:0000256" key="4">
    <source>
        <dbReference type="ARBA" id="ARBA00022618"/>
    </source>
</evidence>
<feature type="compositionally biased region" description="Polar residues" evidence="10">
    <location>
        <begin position="394"/>
        <end position="404"/>
    </location>
</feature>
<comment type="similarity">
    <text evidence="2">Belongs to the shugoshin family.</text>
</comment>
<evidence type="ECO:0000259" key="12">
    <source>
        <dbReference type="Pfam" id="PF07558"/>
    </source>
</evidence>
<dbReference type="GO" id="GO:0000779">
    <property type="term" value="C:condensed chromosome, centromeric region"/>
    <property type="evidence" value="ECO:0007669"/>
    <property type="project" value="UniProtKB-ARBA"/>
</dbReference>